<name>A0ABX7S9C9_9BACT</name>
<dbReference type="CDD" id="cd03809">
    <property type="entry name" value="GT4_MtfB-like"/>
    <property type="match status" value="1"/>
</dbReference>
<dbReference type="Pfam" id="PF00534">
    <property type="entry name" value="Glycos_transf_1"/>
    <property type="match status" value="1"/>
</dbReference>
<feature type="domain" description="Glycosyl transferase family 1" evidence="2">
    <location>
        <begin position="198"/>
        <end position="359"/>
    </location>
</feature>
<proteinExistence type="predicted"/>
<sequence length="377" mass="44669">MIRVGIDLLWLRPGKVGGTESYIRNLLDGFLKYSDDEFKFYLFLSKNNKYTFAKYFNNEKFYEVTCNINNEKVLNRIVWENFNLDRYAKSKKIDVMFIPVYSKPFLTSKKIKYVTVIHDLQALHYPEYFSNKYVMWMKISWLNALYTSDKIVTISNFVKNDLISKFNLKSKDQKKIEVIYIPISNLDEFEDFEVLSKRYSIESKKYFYTISSLLPHKNTKVLLYIMKEIKNKYKYLPQKLLISGISTKGKKELNKLIKNLDLKENIIFTGYISNMERNSLYKNSFIFLFPSIFEGFGAPPVEAIELGVPTITTKKASLYEVTQGKAYYVDDPYSVEQWIDQILVVKNTNLKLKQHFSEYELTTVTRRYLDLFRLITM</sequence>
<dbReference type="SUPFAM" id="SSF53756">
    <property type="entry name" value="UDP-Glycosyltransferase/glycogen phosphorylase"/>
    <property type="match status" value="1"/>
</dbReference>
<dbReference type="InterPro" id="IPR001296">
    <property type="entry name" value="Glyco_trans_1"/>
</dbReference>
<accession>A0ABX7S9C9</accession>
<evidence type="ECO:0000256" key="1">
    <source>
        <dbReference type="ARBA" id="ARBA00022679"/>
    </source>
</evidence>
<dbReference type="Pfam" id="PF13439">
    <property type="entry name" value="Glyco_transf_4"/>
    <property type="match status" value="1"/>
</dbReference>
<dbReference type="PANTHER" id="PTHR46401:SF2">
    <property type="entry name" value="GLYCOSYLTRANSFERASE WBBK-RELATED"/>
    <property type="match status" value="1"/>
</dbReference>
<keyword evidence="5" id="KW-1185">Reference proteome</keyword>
<keyword evidence="1" id="KW-0808">Transferase</keyword>
<evidence type="ECO:0000313" key="4">
    <source>
        <dbReference type="EMBL" id="QTA38480.1"/>
    </source>
</evidence>
<protein>
    <submittedName>
        <fullName evidence="4">Glycosyltransferase family 4 protein</fullName>
    </submittedName>
</protein>
<evidence type="ECO:0000313" key="5">
    <source>
        <dbReference type="Proteomes" id="UP000671862"/>
    </source>
</evidence>
<organism evidence="4 5">
    <name type="scientific">Thermosipho ferrireducens</name>
    <dbReference type="NCBI Taxonomy" id="2571116"/>
    <lineage>
        <taxon>Bacteria</taxon>
        <taxon>Thermotogati</taxon>
        <taxon>Thermotogota</taxon>
        <taxon>Thermotogae</taxon>
        <taxon>Thermotogales</taxon>
        <taxon>Fervidobacteriaceae</taxon>
        <taxon>Thermosipho</taxon>
    </lineage>
</organism>
<dbReference type="InterPro" id="IPR028098">
    <property type="entry name" value="Glyco_trans_4-like_N"/>
</dbReference>
<evidence type="ECO:0000259" key="2">
    <source>
        <dbReference type="Pfam" id="PF00534"/>
    </source>
</evidence>
<dbReference type="Proteomes" id="UP000671862">
    <property type="component" value="Chromosome"/>
</dbReference>
<dbReference type="Gene3D" id="3.40.50.2000">
    <property type="entry name" value="Glycogen Phosphorylase B"/>
    <property type="match status" value="2"/>
</dbReference>
<gene>
    <name evidence="4" type="ORF">JYK00_02855</name>
</gene>
<dbReference type="EMBL" id="CP071446">
    <property type="protein sequence ID" value="QTA38480.1"/>
    <property type="molecule type" value="Genomic_DNA"/>
</dbReference>
<dbReference type="RefSeq" id="WP_207567197.1">
    <property type="nucleotide sequence ID" value="NZ_CP071446.1"/>
</dbReference>
<evidence type="ECO:0000259" key="3">
    <source>
        <dbReference type="Pfam" id="PF13439"/>
    </source>
</evidence>
<dbReference type="PANTHER" id="PTHR46401">
    <property type="entry name" value="GLYCOSYLTRANSFERASE WBBK-RELATED"/>
    <property type="match status" value="1"/>
</dbReference>
<feature type="domain" description="Glycosyltransferase subfamily 4-like N-terminal" evidence="3">
    <location>
        <begin position="16"/>
        <end position="182"/>
    </location>
</feature>
<reference evidence="4 5" key="1">
    <citation type="submission" date="2021-03" db="EMBL/GenBank/DDBJ databases">
        <title>Thermosipho ferrireducens sp.nov., an anaerobic thermophilic iron-reducing bacterium isolated from a deep-sea hydrothermal sulfide deposits.</title>
        <authorList>
            <person name="Zeng X."/>
            <person name="Chen Y."/>
            <person name="Shao Z."/>
        </authorList>
    </citation>
    <scope>NUCLEOTIDE SEQUENCE [LARGE SCALE GENOMIC DNA]</scope>
    <source>
        <strain evidence="4 5">JL129W03</strain>
    </source>
</reference>